<feature type="domain" description="Band 7" evidence="1">
    <location>
        <begin position="25"/>
        <end position="188"/>
    </location>
</feature>
<dbReference type="CDD" id="cd03401">
    <property type="entry name" value="SPFH_prohibitin"/>
    <property type="match status" value="1"/>
</dbReference>
<dbReference type="AlphaFoldDB" id="A0A552J000"/>
<protein>
    <submittedName>
        <fullName evidence="2">Prohibitin family protein</fullName>
    </submittedName>
</protein>
<comment type="caution">
    <text evidence="2">The sequence shown here is derived from an EMBL/GenBank/DDBJ whole genome shotgun (WGS) entry which is preliminary data.</text>
</comment>
<dbReference type="SUPFAM" id="SSF117892">
    <property type="entry name" value="Band 7/SPFH domain"/>
    <property type="match status" value="1"/>
</dbReference>
<dbReference type="PRINTS" id="PR00679">
    <property type="entry name" value="PROHIBITIN"/>
</dbReference>
<name>A0A552J000_9CHRO</name>
<dbReference type="InterPro" id="IPR000163">
    <property type="entry name" value="Prohibitin"/>
</dbReference>
<gene>
    <name evidence="2" type="ORF">EWV54_09320</name>
</gene>
<organism evidence="2 3">
    <name type="scientific">Microcystis novacekii Mn_MB_F_20050700_S1D</name>
    <dbReference type="NCBI Taxonomy" id="2486266"/>
    <lineage>
        <taxon>Bacteria</taxon>
        <taxon>Bacillati</taxon>
        <taxon>Cyanobacteriota</taxon>
        <taxon>Cyanophyceae</taxon>
        <taxon>Oscillatoriophycideae</taxon>
        <taxon>Chroococcales</taxon>
        <taxon>Microcystaceae</taxon>
        <taxon>Microcystis</taxon>
    </lineage>
</organism>
<proteinExistence type="predicted"/>
<dbReference type="Gene3D" id="3.30.479.30">
    <property type="entry name" value="Band 7 domain"/>
    <property type="match status" value="1"/>
</dbReference>
<dbReference type="InterPro" id="IPR036013">
    <property type="entry name" value="Band_7/SPFH_dom_sf"/>
</dbReference>
<dbReference type="SMART" id="SM00244">
    <property type="entry name" value="PHB"/>
    <property type="match status" value="1"/>
</dbReference>
<dbReference type="Proteomes" id="UP000319191">
    <property type="component" value="Unassembled WGS sequence"/>
</dbReference>
<evidence type="ECO:0000313" key="2">
    <source>
        <dbReference type="EMBL" id="TRU88984.1"/>
    </source>
</evidence>
<evidence type="ECO:0000313" key="3">
    <source>
        <dbReference type="Proteomes" id="UP000319191"/>
    </source>
</evidence>
<dbReference type="InterPro" id="IPR001107">
    <property type="entry name" value="Band_7"/>
</dbReference>
<dbReference type="PANTHER" id="PTHR23222">
    <property type="entry name" value="PROHIBITIN"/>
    <property type="match status" value="1"/>
</dbReference>
<dbReference type="PANTHER" id="PTHR23222:SF0">
    <property type="entry name" value="PROHIBITIN 1"/>
    <property type="match status" value="1"/>
</dbReference>
<reference evidence="2 3" key="1">
    <citation type="submission" date="2019-01" db="EMBL/GenBank/DDBJ databases">
        <title>Coherence of Microcystis species and biogeography revealed through population genomics.</title>
        <authorList>
            <person name="Perez-Carrascal O.M."/>
            <person name="Terrat Y."/>
            <person name="Giani A."/>
            <person name="Fortin N."/>
            <person name="Tromas N."/>
            <person name="Shapiro B.J."/>
        </authorList>
    </citation>
    <scope>NUCLEOTIDE SEQUENCE [LARGE SCALE GENOMIC DNA]</scope>
    <source>
        <strain evidence="2">Mn_MB_F_20050700_S1D</strain>
    </source>
</reference>
<evidence type="ECO:0000259" key="1">
    <source>
        <dbReference type="SMART" id="SM00244"/>
    </source>
</evidence>
<accession>A0A552J000</accession>
<dbReference type="Pfam" id="PF01145">
    <property type="entry name" value="Band_7"/>
    <property type="match status" value="1"/>
</dbReference>
<dbReference type="EMBL" id="SFAV01000125">
    <property type="protein sequence ID" value="TRU88984.1"/>
    <property type="molecule type" value="Genomic_DNA"/>
</dbReference>
<sequence>MLKIRLLARPSNIFFLLLILAIIFNPFVIVNAGERGVLMVFGQVQEKILNEGIHGIIPVVNTVKKLSVRIQKQQIAAEASSKDLQEVFTDVALNWHILASEVNNIFQQIGDEAAVIERVIDPAVEEILKEVMAKYTAEELITKREEVKGEVDHRLTARLRDYHIGVDDVSLVHVNFSDRFTEAVEAKQIAEQEAKKAGFMVLKALKESEVKINLAKGEAEAHRILQDSLSPEVLQNKAIEKWDGKLPLFMDDNLLKSLELAKNKRKSGLKKT</sequence>
<dbReference type="GO" id="GO:0016020">
    <property type="term" value="C:membrane"/>
    <property type="evidence" value="ECO:0007669"/>
    <property type="project" value="InterPro"/>
</dbReference>